<name>A0A2J6TU84_9HELO</name>
<dbReference type="Gene3D" id="3.40.47.10">
    <property type="match status" value="1"/>
</dbReference>
<dbReference type="GO" id="GO:0044550">
    <property type="term" value="P:secondary metabolite biosynthetic process"/>
    <property type="evidence" value="ECO:0007669"/>
    <property type="project" value="TreeGrafter"/>
</dbReference>
<dbReference type="Pfam" id="PF00109">
    <property type="entry name" value="ketoacyl-synt"/>
    <property type="match status" value="1"/>
</dbReference>
<gene>
    <name evidence="3" type="ORF">K444DRAFT_624091</name>
</gene>
<dbReference type="Proteomes" id="UP000235371">
    <property type="component" value="Unassembled WGS sequence"/>
</dbReference>
<dbReference type="EMBL" id="KZ613743">
    <property type="protein sequence ID" value="PMD66594.1"/>
    <property type="molecule type" value="Genomic_DNA"/>
</dbReference>
<dbReference type="SUPFAM" id="SSF53901">
    <property type="entry name" value="Thiolase-like"/>
    <property type="match status" value="1"/>
</dbReference>
<feature type="region of interest" description="Disordered" evidence="1">
    <location>
        <begin position="1"/>
        <end position="24"/>
    </location>
</feature>
<accession>A0A2J6TU84</accession>
<sequence length="139" mass="14696">MSPSATSWSAADESTNGAGAGARAGAANGTMNGYEAARTNGHLNNVANTNGHIGGDPNLYTTGYTHGFTNGYITGYASSEMPKQMPIAIVGMSCRLPGNVTTPDEFWELCSRARNGWSEIPKERFESASFHHPNPGKRS</sequence>
<dbReference type="GeneID" id="36590431"/>
<protein>
    <recommendedName>
        <fullName evidence="2">Beta-ketoacyl synthase-like N-terminal domain-containing protein</fullName>
    </recommendedName>
</protein>
<dbReference type="OrthoDB" id="329835at2759"/>
<evidence type="ECO:0000256" key="1">
    <source>
        <dbReference type="SAM" id="MobiDB-lite"/>
    </source>
</evidence>
<dbReference type="PANTHER" id="PTHR43775:SF13">
    <property type="entry name" value="POLYKETIDE SYNTHASE 1"/>
    <property type="match status" value="1"/>
</dbReference>
<evidence type="ECO:0000313" key="4">
    <source>
        <dbReference type="Proteomes" id="UP000235371"/>
    </source>
</evidence>
<dbReference type="InterPro" id="IPR050091">
    <property type="entry name" value="PKS_NRPS_Biosynth_Enz"/>
</dbReference>
<feature type="domain" description="Beta-ketoacyl synthase-like N-terminal" evidence="2">
    <location>
        <begin position="86"/>
        <end position="135"/>
    </location>
</feature>
<evidence type="ECO:0000313" key="3">
    <source>
        <dbReference type="EMBL" id="PMD66594.1"/>
    </source>
</evidence>
<dbReference type="GO" id="GO:0006633">
    <property type="term" value="P:fatty acid biosynthetic process"/>
    <property type="evidence" value="ECO:0007669"/>
    <property type="project" value="TreeGrafter"/>
</dbReference>
<dbReference type="InParanoid" id="A0A2J6TU84"/>
<feature type="compositionally biased region" description="Polar residues" evidence="1">
    <location>
        <begin position="1"/>
        <end position="15"/>
    </location>
</feature>
<dbReference type="InterPro" id="IPR016039">
    <property type="entry name" value="Thiolase-like"/>
</dbReference>
<dbReference type="InterPro" id="IPR014030">
    <property type="entry name" value="Ketoacyl_synth_N"/>
</dbReference>
<dbReference type="STRING" id="1095630.A0A2J6TU84"/>
<proteinExistence type="predicted"/>
<organism evidence="3 4">
    <name type="scientific">Hyaloscypha bicolor E</name>
    <dbReference type="NCBI Taxonomy" id="1095630"/>
    <lineage>
        <taxon>Eukaryota</taxon>
        <taxon>Fungi</taxon>
        <taxon>Dikarya</taxon>
        <taxon>Ascomycota</taxon>
        <taxon>Pezizomycotina</taxon>
        <taxon>Leotiomycetes</taxon>
        <taxon>Helotiales</taxon>
        <taxon>Hyaloscyphaceae</taxon>
        <taxon>Hyaloscypha</taxon>
        <taxon>Hyaloscypha bicolor</taxon>
    </lineage>
</organism>
<dbReference type="AlphaFoldDB" id="A0A2J6TU84"/>
<keyword evidence="4" id="KW-1185">Reference proteome</keyword>
<reference evidence="3 4" key="1">
    <citation type="submission" date="2016-04" db="EMBL/GenBank/DDBJ databases">
        <title>A degradative enzymes factory behind the ericoid mycorrhizal symbiosis.</title>
        <authorList>
            <consortium name="DOE Joint Genome Institute"/>
            <person name="Martino E."/>
            <person name="Morin E."/>
            <person name="Grelet G."/>
            <person name="Kuo A."/>
            <person name="Kohler A."/>
            <person name="Daghino S."/>
            <person name="Barry K."/>
            <person name="Choi C."/>
            <person name="Cichocki N."/>
            <person name="Clum A."/>
            <person name="Copeland A."/>
            <person name="Hainaut M."/>
            <person name="Haridas S."/>
            <person name="Labutti K."/>
            <person name="Lindquist E."/>
            <person name="Lipzen A."/>
            <person name="Khouja H.-R."/>
            <person name="Murat C."/>
            <person name="Ohm R."/>
            <person name="Olson A."/>
            <person name="Spatafora J."/>
            <person name="Veneault-Fourrey C."/>
            <person name="Henrissat B."/>
            <person name="Grigoriev I."/>
            <person name="Martin F."/>
            <person name="Perotto S."/>
        </authorList>
    </citation>
    <scope>NUCLEOTIDE SEQUENCE [LARGE SCALE GENOMIC DNA]</scope>
    <source>
        <strain evidence="3 4">E</strain>
    </source>
</reference>
<dbReference type="RefSeq" id="XP_024743498.1">
    <property type="nucleotide sequence ID" value="XM_024882354.1"/>
</dbReference>
<evidence type="ECO:0000259" key="2">
    <source>
        <dbReference type="Pfam" id="PF00109"/>
    </source>
</evidence>
<dbReference type="GO" id="GO:0004312">
    <property type="term" value="F:fatty acid synthase activity"/>
    <property type="evidence" value="ECO:0007669"/>
    <property type="project" value="TreeGrafter"/>
</dbReference>
<dbReference type="PANTHER" id="PTHR43775">
    <property type="entry name" value="FATTY ACID SYNTHASE"/>
    <property type="match status" value="1"/>
</dbReference>